<dbReference type="KEGG" id="mcn:Mcup_0732"/>
<evidence type="ECO:0000313" key="2">
    <source>
        <dbReference type="Proteomes" id="UP000007812"/>
    </source>
</evidence>
<dbReference type="PATRIC" id="fig|1006006.8.peg.731"/>
<keyword evidence="2" id="KW-1185">Reference proteome</keyword>
<dbReference type="Proteomes" id="UP000007812">
    <property type="component" value="Chromosome"/>
</dbReference>
<accession>F4G1U8</accession>
<dbReference type="EMBL" id="CP002656">
    <property type="protein sequence ID" value="AEB94837.1"/>
    <property type="molecule type" value="Genomic_DNA"/>
</dbReference>
<dbReference type="HOGENOM" id="CLU_2985666_0_0_2"/>
<protein>
    <submittedName>
        <fullName evidence="1">Uncharacterized protein</fullName>
    </submittedName>
</protein>
<sequence>MGIRVEVTGDFFGDEEDLAKLERDLERLSLSDVSILGVDSVELLEKVKECVNRKQSV</sequence>
<name>F4G1U8_METCR</name>
<organism evidence="1 2">
    <name type="scientific">Metallosphaera cuprina (strain Ar-4)</name>
    <dbReference type="NCBI Taxonomy" id="1006006"/>
    <lineage>
        <taxon>Archaea</taxon>
        <taxon>Thermoproteota</taxon>
        <taxon>Thermoprotei</taxon>
        <taxon>Sulfolobales</taxon>
        <taxon>Sulfolobaceae</taxon>
        <taxon>Metallosphaera</taxon>
    </lineage>
</organism>
<dbReference type="STRING" id="1006006.Mcup_0732"/>
<proteinExistence type="predicted"/>
<reference evidence="1 2" key="1">
    <citation type="journal article" date="2011" name="J. Bacteriol.">
        <title>Complete genome sequence of Metallosphaera cuprina, a metal sulfide-oxidizing archaeon from a hot spring.</title>
        <authorList>
            <person name="Liu L.J."/>
            <person name="You X.Y."/>
            <person name="Zheng H."/>
            <person name="Wang S."/>
            <person name="Jiang C.Y."/>
            <person name="Liu S.J."/>
        </authorList>
    </citation>
    <scope>NUCLEOTIDE SEQUENCE [LARGE SCALE GENOMIC DNA]</scope>
    <source>
        <strain evidence="1 2">Ar-4</strain>
    </source>
</reference>
<gene>
    <name evidence="1" type="ordered locus">Mcup_0732</name>
</gene>
<dbReference type="AlphaFoldDB" id="F4G1U8"/>
<evidence type="ECO:0000313" key="1">
    <source>
        <dbReference type="EMBL" id="AEB94837.1"/>
    </source>
</evidence>